<accession>A0A345NK94</accession>
<dbReference type="Pfam" id="PF13672">
    <property type="entry name" value="PP2C_2"/>
    <property type="match status" value="1"/>
</dbReference>
<dbReference type="SUPFAM" id="SSF81606">
    <property type="entry name" value="PP2C-like"/>
    <property type="match status" value="1"/>
</dbReference>
<evidence type="ECO:0000259" key="2">
    <source>
        <dbReference type="PROSITE" id="PS51746"/>
    </source>
</evidence>
<feature type="compositionally biased region" description="Basic and acidic residues" evidence="1">
    <location>
        <begin position="95"/>
        <end position="106"/>
    </location>
</feature>
<dbReference type="InterPro" id="IPR001932">
    <property type="entry name" value="PPM-type_phosphatase-like_dom"/>
</dbReference>
<reference evidence="3 4" key="1">
    <citation type="submission" date="2018-07" db="EMBL/GenBank/DDBJ databases">
        <title>Complete genome sequencing of Ornithinimicrobium sp. AMA3305.</title>
        <authorList>
            <person name="Bae J.-W."/>
        </authorList>
    </citation>
    <scope>NUCLEOTIDE SEQUENCE [LARGE SCALE GENOMIC DNA]</scope>
    <source>
        <strain evidence="3 4">AMA3305</strain>
    </source>
</reference>
<protein>
    <submittedName>
        <fullName evidence="3">Protein serine/threonine phosphatase 2C family protein</fullName>
    </submittedName>
</protein>
<evidence type="ECO:0000313" key="4">
    <source>
        <dbReference type="Proteomes" id="UP000253790"/>
    </source>
</evidence>
<dbReference type="KEGG" id="orn:DV701_04300"/>
<dbReference type="InterPro" id="IPR036457">
    <property type="entry name" value="PPM-type-like_dom_sf"/>
</dbReference>
<evidence type="ECO:0000256" key="1">
    <source>
        <dbReference type="SAM" id="MobiDB-lite"/>
    </source>
</evidence>
<proteinExistence type="predicted"/>
<organism evidence="3 4">
    <name type="scientific">Ornithinimicrobium avium</name>
    <dbReference type="NCBI Taxonomy" id="2283195"/>
    <lineage>
        <taxon>Bacteria</taxon>
        <taxon>Bacillati</taxon>
        <taxon>Actinomycetota</taxon>
        <taxon>Actinomycetes</taxon>
        <taxon>Micrococcales</taxon>
        <taxon>Ornithinimicrobiaceae</taxon>
        <taxon>Ornithinimicrobium</taxon>
    </lineage>
</organism>
<dbReference type="SMART" id="SM00332">
    <property type="entry name" value="PP2Cc"/>
    <property type="match status" value="1"/>
</dbReference>
<evidence type="ECO:0000313" key="3">
    <source>
        <dbReference type="EMBL" id="AXH95452.1"/>
    </source>
</evidence>
<feature type="region of interest" description="Disordered" evidence="1">
    <location>
        <begin position="71"/>
        <end position="127"/>
    </location>
</feature>
<keyword evidence="4" id="KW-1185">Reference proteome</keyword>
<sequence length="392" mass="41662">MATLLREHRHSVLRAGHGPRAGVPGSLAPVLHVRQGPRAGLLRPRRGVHLLRQPCRCGPARARASTLRGLLRRGPPRGCRTGRGDGTDDAVAPGRDARPRDGDLRRSTAQRVPGLRTRGLPDRVGRTRPAPGVVGAVIVRYAVCSERGPVRSENQDAVALDGWVWQGDRTVRQGVVRLGEYDLWNLCVLDGLGGYEGGAVAALVAASTLSSELRELMIMSMDEAPAFAEAFDRARGAVTSLAAGHPRLARMGTTAASVVVAPGTYAVTNVGDVRVYRYWRGSYLTQLSVDDRAAVGSNVVTQTLGPLTSGQLDVHHCAVGADDATVLLLCSDGLSDALPEERLRDILNGAEPYGLTSTAQRLVAAALEVGAQDNVTVALIAFDDLPVDEEKR</sequence>
<gene>
    <name evidence="3" type="ORF">DV701_04300</name>
</gene>
<dbReference type="Proteomes" id="UP000253790">
    <property type="component" value="Chromosome"/>
</dbReference>
<name>A0A345NK94_9MICO</name>
<dbReference type="AlphaFoldDB" id="A0A345NK94"/>
<dbReference type="SMART" id="SM00331">
    <property type="entry name" value="PP2C_SIG"/>
    <property type="match status" value="1"/>
</dbReference>
<dbReference type="CDD" id="cd00143">
    <property type="entry name" value="PP2Cc"/>
    <property type="match status" value="1"/>
</dbReference>
<dbReference type="EMBL" id="CP031229">
    <property type="protein sequence ID" value="AXH95452.1"/>
    <property type="molecule type" value="Genomic_DNA"/>
</dbReference>
<dbReference type="Gene3D" id="3.60.40.10">
    <property type="entry name" value="PPM-type phosphatase domain"/>
    <property type="match status" value="1"/>
</dbReference>
<feature type="domain" description="PPM-type phosphatase" evidence="2">
    <location>
        <begin position="140"/>
        <end position="382"/>
    </location>
</feature>
<dbReference type="PROSITE" id="PS51746">
    <property type="entry name" value="PPM_2"/>
    <property type="match status" value="1"/>
</dbReference>
<dbReference type="OrthoDB" id="9801841at2"/>